<organism evidence="1 2">
    <name type="scientific">Amycolatopsis camponoti</name>
    <dbReference type="NCBI Taxonomy" id="2606593"/>
    <lineage>
        <taxon>Bacteria</taxon>
        <taxon>Bacillati</taxon>
        <taxon>Actinomycetota</taxon>
        <taxon>Actinomycetes</taxon>
        <taxon>Pseudonocardiales</taxon>
        <taxon>Pseudonocardiaceae</taxon>
        <taxon>Amycolatopsis</taxon>
    </lineage>
</organism>
<gene>
    <name evidence="1" type="ORF">AA23TX_07385</name>
</gene>
<dbReference type="EMBL" id="CABVGP010000002">
    <property type="protein sequence ID" value="VVJ22374.1"/>
    <property type="molecule type" value="Genomic_DNA"/>
</dbReference>
<evidence type="ECO:0000313" key="1">
    <source>
        <dbReference type="EMBL" id="VVJ22374.1"/>
    </source>
</evidence>
<proteinExistence type="predicted"/>
<evidence type="ECO:0000313" key="2">
    <source>
        <dbReference type="Proteomes" id="UP000399805"/>
    </source>
</evidence>
<dbReference type="AlphaFoldDB" id="A0A6I8LW83"/>
<keyword evidence="2" id="KW-1185">Reference proteome</keyword>
<reference evidence="1 2" key="1">
    <citation type="submission" date="2019-09" db="EMBL/GenBank/DDBJ databases">
        <authorList>
            <person name="Leyn A S."/>
        </authorList>
    </citation>
    <scope>NUCLEOTIDE SEQUENCE [LARGE SCALE GENOMIC DNA]</scope>
    <source>
        <strain evidence="1">AA231_1</strain>
    </source>
</reference>
<dbReference type="RefSeq" id="WP_155547137.1">
    <property type="nucleotide sequence ID" value="NZ_CABVGP010000002.1"/>
</dbReference>
<dbReference type="Proteomes" id="UP000399805">
    <property type="component" value="Unassembled WGS sequence"/>
</dbReference>
<sequence length="157" mass="16353">MTENRDPGGPIRQFTADLVEAAMAGAYEEVADTLGALTRAGSPHAPAEVVAELVDRCAGVVHARHPAGPGSIFTIVVADDQARPVEVDRLPPGPLAALRALLAALGDDVESRDIQVELASRGEPDDVVCVVIHLLVWLVEVSDSSTAALPSLSCFTP</sequence>
<name>A0A6I8LW83_9PSEU</name>
<protein>
    <submittedName>
        <fullName evidence="1">Uncharacterized protein</fullName>
    </submittedName>
</protein>
<accession>A0A6I8LW83</accession>